<dbReference type="RefSeq" id="XP_066722627.1">
    <property type="nucleotide sequence ID" value="XM_066851995.1"/>
</dbReference>
<dbReference type="Proteomes" id="UP001480595">
    <property type="component" value="Unassembled WGS sequence"/>
</dbReference>
<comment type="caution">
    <text evidence="2">The sequence shown here is derived from an EMBL/GenBank/DDBJ whole genome shotgun (WGS) entry which is preliminary data.</text>
</comment>
<sequence length="183" mass="21040">MAQQHYEDEDSGIFMSPDSTTKRSTFSDKDLDDHDQAAAARRRLFEEQQQRDNRMQQALTAARKRMESGRTAIEQMMLEERVRTQKMASLEAEAERLRSMLSQRDMAIAMLTQTVIKERERFRNERALLQHTTAFSMDTEAEATETLYVDESLSVGSRKRKRGMPTPPSSDITGMLWDKGSAP</sequence>
<name>A0ABR1X6T4_9PEZI</name>
<feature type="region of interest" description="Disordered" evidence="1">
    <location>
        <begin position="154"/>
        <end position="183"/>
    </location>
</feature>
<gene>
    <name evidence="2" type="ORF">PG994_000586</name>
</gene>
<feature type="compositionally biased region" description="Basic and acidic residues" evidence="1">
    <location>
        <begin position="25"/>
        <end position="34"/>
    </location>
</feature>
<dbReference type="GeneID" id="92085058"/>
<proteinExistence type="predicted"/>
<evidence type="ECO:0000313" key="2">
    <source>
        <dbReference type="EMBL" id="KAK8091081.1"/>
    </source>
</evidence>
<evidence type="ECO:0000313" key="3">
    <source>
        <dbReference type="Proteomes" id="UP001480595"/>
    </source>
</evidence>
<protein>
    <submittedName>
        <fullName evidence="2">Uncharacterized protein</fullName>
    </submittedName>
</protein>
<keyword evidence="3" id="KW-1185">Reference proteome</keyword>
<reference evidence="2 3" key="1">
    <citation type="submission" date="2023-01" db="EMBL/GenBank/DDBJ databases">
        <title>Analysis of 21 Apiospora genomes using comparative genomics revels a genus with tremendous synthesis potential of carbohydrate active enzymes and secondary metabolites.</title>
        <authorList>
            <person name="Sorensen T."/>
        </authorList>
    </citation>
    <scope>NUCLEOTIDE SEQUENCE [LARGE SCALE GENOMIC DNA]</scope>
    <source>
        <strain evidence="2 3">CBS 135458</strain>
    </source>
</reference>
<accession>A0ABR1X6T4</accession>
<organism evidence="2 3">
    <name type="scientific">Apiospora phragmitis</name>
    <dbReference type="NCBI Taxonomy" id="2905665"/>
    <lineage>
        <taxon>Eukaryota</taxon>
        <taxon>Fungi</taxon>
        <taxon>Dikarya</taxon>
        <taxon>Ascomycota</taxon>
        <taxon>Pezizomycotina</taxon>
        <taxon>Sordariomycetes</taxon>
        <taxon>Xylariomycetidae</taxon>
        <taxon>Amphisphaeriales</taxon>
        <taxon>Apiosporaceae</taxon>
        <taxon>Apiospora</taxon>
    </lineage>
</organism>
<dbReference type="EMBL" id="JAQQWL010000001">
    <property type="protein sequence ID" value="KAK8091081.1"/>
    <property type="molecule type" value="Genomic_DNA"/>
</dbReference>
<feature type="region of interest" description="Disordered" evidence="1">
    <location>
        <begin position="1"/>
        <end position="34"/>
    </location>
</feature>
<evidence type="ECO:0000256" key="1">
    <source>
        <dbReference type="SAM" id="MobiDB-lite"/>
    </source>
</evidence>